<protein>
    <submittedName>
        <fullName evidence="2">tRNA-modifying protein YgfZ</fullName>
    </submittedName>
</protein>
<proteinExistence type="predicted"/>
<dbReference type="NCBIfam" id="TIGR03317">
    <property type="entry name" value="ygfZ_signature"/>
    <property type="match status" value="1"/>
</dbReference>
<dbReference type="InterPro" id="IPR045179">
    <property type="entry name" value="YgfZ/GcvT"/>
</dbReference>
<feature type="domain" description="GCVT N-terminal" evidence="1">
    <location>
        <begin position="2"/>
        <end position="188"/>
    </location>
</feature>
<sequence length="304" mass="32904">MAVSGPDSAKFLQGQLTCDVTRLPLPGSVLGARCNPKGRMQSSFRLLRHDESDYLLAMAEALIGPQITDLTKYAAFFKTKIIDATDSWVRLGLHGEKASSLLAELDLPVPGAPDTVEQLDAARVVRLPGNDSFELWLPAEMALPAIERLLATATAIPLNDWQLLQIRAGIGQVFAETREAFIPQMLNLQVFDAVSFKKGCYTGQEIVARMKYLGKLKKRMFRLVSEKSDCLAPGTPVVNRDTGQVLGEVVMAALGPEHMEMLAVVQKDAAQLASLCAIDSQGPALTLAPLPYESEVADEAGQAK</sequence>
<reference evidence="3" key="1">
    <citation type="journal article" date="2019" name="Int. J. Syst. Evol. Microbiol.">
        <title>The Global Catalogue of Microorganisms (GCM) 10K type strain sequencing project: providing services to taxonomists for standard genome sequencing and annotation.</title>
        <authorList>
            <consortium name="The Broad Institute Genomics Platform"/>
            <consortium name="The Broad Institute Genome Sequencing Center for Infectious Disease"/>
            <person name="Wu L."/>
            <person name="Ma J."/>
        </authorList>
    </citation>
    <scope>NUCLEOTIDE SEQUENCE [LARGE SCALE GENOMIC DNA]</scope>
    <source>
        <strain evidence="3">CGMCC 1.12482</strain>
    </source>
</reference>
<comment type="caution">
    <text evidence="2">The sequence shown here is derived from an EMBL/GenBank/DDBJ whole genome shotgun (WGS) entry which is preliminary data.</text>
</comment>
<dbReference type="Gene3D" id="3.30.70.1400">
    <property type="entry name" value="Aminomethyltransferase beta-barrel domains"/>
    <property type="match status" value="1"/>
</dbReference>
<keyword evidence="3" id="KW-1185">Reference proteome</keyword>
<dbReference type="InterPro" id="IPR017703">
    <property type="entry name" value="YgfZ/GCV_T_CS"/>
</dbReference>
<dbReference type="Pfam" id="PF01571">
    <property type="entry name" value="GCV_T"/>
    <property type="match status" value="1"/>
</dbReference>
<evidence type="ECO:0000259" key="1">
    <source>
        <dbReference type="Pfam" id="PF01571"/>
    </source>
</evidence>
<name>A0ABQ1NUB7_9GAMM</name>
<evidence type="ECO:0000313" key="3">
    <source>
        <dbReference type="Proteomes" id="UP000638188"/>
    </source>
</evidence>
<dbReference type="PANTHER" id="PTHR22602:SF0">
    <property type="entry name" value="TRANSFERASE CAF17, MITOCHONDRIAL-RELATED"/>
    <property type="match status" value="1"/>
</dbReference>
<organism evidence="2 3">
    <name type="scientific">Halopseudomonas salina</name>
    <dbReference type="NCBI Taxonomy" id="1323744"/>
    <lineage>
        <taxon>Bacteria</taxon>
        <taxon>Pseudomonadati</taxon>
        <taxon>Pseudomonadota</taxon>
        <taxon>Gammaproteobacteria</taxon>
        <taxon>Pseudomonadales</taxon>
        <taxon>Pseudomonadaceae</taxon>
        <taxon>Halopseudomonas</taxon>
    </lineage>
</organism>
<dbReference type="RefSeq" id="WP_223825446.1">
    <property type="nucleotide sequence ID" value="NZ_BMFF01000001.1"/>
</dbReference>
<dbReference type="InterPro" id="IPR006222">
    <property type="entry name" value="GCVT_N"/>
</dbReference>
<dbReference type="SUPFAM" id="SSF103025">
    <property type="entry name" value="Folate-binding domain"/>
    <property type="match status" value="1"/>
</dbReference>
<dbReference type="Gene3D" id="3.30.70.1630">
    <property type="match status" value="1"/>
</dbReference>
<dbReference type="EMBL" id="BMFF01000001">
    <property type="protein sequence ID" value="GGC84971.1"/>
    <property type="molecule type" value="Genomic_DNA"/>
</dbReference>
<dbReference type="PIRSF" id="PIRSF006487">
    <property type="entry name" value="GcvT"/>
    <property type="match status" value="1"/>
</dbReference>
<dbReference type="Gene3D" id="2.40.30.160">
    <property type="match status" value="1"/>
</dbReference>
<accession>A0ABQ1NUB7</accession>
<dbReference type="Proteomes" id="UP000638188">
    <property type="component" value="Unassembled WGS sequence"/>
</dbReference>
<dbReference type="PANTHER" id="PTHR22602">
    <property type="entry name" value="TRANSFERASE CAF17, MITOCHONDRIAL-RELATED"/>
    <property type="match status" value="1"/>
</dbReference>
<evidence type="ECO:0000313" key="2">
    <source>
        <dbReference type="EMBL" id="GGC84971.1"/>
    </source>
</evidence>
<gene>
    <name evidence="2" type="ORF">GCM10007418_00930</name>
</gene>